<feature type="domain" description="Calponin-homology (CH)" evidence="5">
    <location>
        <begin position="840"/>
        <end position="946"/>
    </location>
</feature>
<evidence type="ECO:0000313" key="7">
    <source>
        <dbReference type="Proteomes" id="UP001501920"/>
    </source>
</evidence>
<feature type="compositionally biased region" description="Polar residues" evidence="4">
    <location>
        <begin position="465"/>
        <end position="481"/>
    </location>
</feature>
<dbReference type="Pfam" id="PF00307">
    <property type="entry name" value="CH"/>
    <property type="match status" value="1"/>
</dbReference>
<dbReference type="SMART" id="SM00033">
    <property type="entry name" value="CH"/>
    <property type="match status" value="1"/>
</dbReference>
<dbReference type="GeneID" id="108438470"/>
<feature type="compositionally biased region" description="Polar residues" evidence="4">
    <location>
        <begin position="701"/>
        <end position="715"/>
    </location>
</feature>
<proteinExistence type="inferred from homology"/>
<organism evidence="6 7">
    <name type="scientific">Pygocentrus nattereri</name>
    <name type="common">Red-bellied piranha</name>
    <dbReference type="NCBI Taxonomy" id="42514"/>
    <lineage>
        <taxon>Eukaryota</taxon>
        <taxon>Metazoa</taxon>
        <taxon>Chordata</taxon>
        <taxon>Craniata</taxon>
        <taxon>Vertebrata</taxon>
        <taxon>Euteleostomi</taxon>
        <taxon>Actinopterygii</taxon>
        <taxon>Neopterygii</taxon>
        <taxon>Teleostei</taxon>
        <taxon>Ostariophysi</taxon>
        <taxon>Characiformes</taxon>
        <taxon>Characoidei</taxon>
        <taxon>Pygocentrus</taxon>
    </lineage>
</organism>
<evidence type="ECO:0000313" key="6">
    <source>
        <dbReference type="Ensembl" id="ENSPNAP00000031328.2"/>
    </source>
</evidence>
<dbReference type="InterPro" id="IPR001715">
    <property type="entry name" value="CH_dom"/>
</dbReference>
<accession>A0A3B4E6M3</accession>
<name>A0A3B4E6M3_PYGNA</name>
<keyword evidence="7" id="KW-1185">Reference proteome</keyword>
<dbReference type="CTD" id="664685"/>
<evidence type="ECO:0000256" key="3">
    <source>
        <dbReference type="ARBA" id="ARBA00061655"/>
    </source>
</evidence>
<feature type="compositionally biased region" description="Polar residues" evidence="4">
    <location>
        <begin position="423"/>
        <end position="441"/>
    </location>
</feature>
<feature type="compositionally biased region" description="Low complexity" evidence="4">
    <location>
        <begin position="744"/>
        <end position="759"/>
    </location>
</feature>
<feature type="region of interest" description="Disordered" evidence="4">
    <location>
        <begin position="405"/>
        <end position="445"/>
    </location>
</feature>
<feature type="compositionally biased region" description="Polar residues" evidence="4">
    <location>
        <begin position="299"/>
        <end position="308"/>
    </location>
</feature>
<feature type="compositionally biased region" description="Polar residues" evidence="4">
    <location>
        <begin position="723"/>
        <end position="743"/>
    </location>
</feature>
<dbReference type="PANTHER" id="PTHR23167">
    <property type="entry name" value="CALPONIN HOMOLOGY DOMAIN-CONTAINING PROTEIN DDB_G0272472-RELATED"/>
    <property type="match status" value="1"/>
</dbReference>
<feature type="region of interest" description="Disordered" evidence="4">
    <location>
        <begin position="459"/>
        <end position="502"/>
    </location>
</feature>
<dbReference type="PANTHER" id="PTHR23167:SF52">
    <property type="entry name" value="SMOOTHELIN"/>
    <property type="match status" value="1"/>
</dbReference>
<evidence type="ECO:0000256" key="4">
    <source>
        <dbReference type="SAM" id="MobiDB-lite"/>
    </source>
</evidence>
<feature type="region of interest" description="Disordered" evidence="4">
    <location>
        <begin position="273"/>
        <end position="348"/>
    </location>
</feature>
<dbReference type="GeneTree" id="ENSGT00940000161655"/>
<comment type="similarity">
    <text evidence="3">Belongs to the smoothelin family.</text>
</comment>
<dbReference type="Ensembl" id="ENSPNAT00000020206.2">
    <property type="protein sequence ID" value="ENSPNAP00000031328.2"/>
    <property type="gene ID" value="ENSPNAG00000018622.2"/>
</dbReference>
<sequence>MTDKRYSALDETSLRNLLDGTVDMAERRLIRTAIRELRRHEIEDMEAALTNKRFRRAQEHRHEDKENQLRPELAASLDLLSSKLQDIQDIEELSAMLRSTTEYEERKLIRAAIRQLRDEEIQGALEKIQLTGRPVEQHHNPQRNLDLEDTLKENLDKTERIETPHNQAQSKEALRTGSNSDMVLVLDPLVREVVSCPLTLHSHRDSGSPSSDVISSYRERSDSVESNRSQDILQRKRLDSGTSEHSHACSRPSSESNASELGAPLEWAVGGEQAAGGSLVSTDSEVETKNHGPSKVDDLSSTTTTNMETPDGAVSSKKTAKASCTLKESSGKPTDNILKQKVTSGPDTPFSLNKDKVLTSKTAASQMFNRASSVRDRVRKFAEPAAISSQTKDVQRAIHRAPSSTNAFLTVPATPAHSESRDATPSLSSSCLYTSPGSGENLSEGLPAQSEALSNVQSLGAVGGPQNSTEDVWSPSYSSEEGQAPEGKPSSRTPDHQGDPESNMKTFLTIEIKDGRTITPQVSASSSSMGANVMPRIITGTSGQRAELTLGLRATPFKISSSSHLSGPSIKMETEPGFTTEPSVQTASEAPVVPNGSSVAQVKNEVLSSANSSKLTSEQLEAIEDEEILDKMLDDSKDFEERKMIRAAMRELRKKKRDQREKEREVRLQELRQQREERAQKTRPGPGAGEVVMKKIEKSADGSTVSEITKTNRFAQSDDGSRMSRSTIMEATYTQKSDRGTMQTKSYSYSSSSSTSTKKVGSVFDREDDTSRSGGSLAALERRQAERKKELMRAQTLPKTSTSQARKAMIEKLEKDGGGSPAAQVNKVQRSTSFGVPNANSIKQMLLDWCRAKTRGYDNVDIQNFSSSWSDGLAFCALVHNFFPEAFDYSALIPSNRRQNFEVAFKTAEKLVDCPQLLDVDDMVRMREPDWKCVYTYLQEFYRGLVQKGLVKTKNSP</sequence>
<feature type="region of interest" description="Disordered" evidence="4">
    <location>
        <begin position="200"/>
        <end position="260"/>
    </location>
</feature>
<dbReference type="Pfam" id="PF12510">
    <property type="entry name" value="Smoothelin"/>
    <property type="match status" value="3"/>
</dbReference>
<gene>
    <name evidence="6" type="primary">SMTN</name>
</gene>
<feature type="compositionally biased region" description="Basic and acidic residues" evidence="4">
    <location>
        <begin position="671"/>
        <end position="680"/>
    </location>
</feature>
<feature type="compositionally biased region" description="Low complexity" evidence="4">
    <location>
        <begin position="207"/>
        <end position="216"/>
    </location>
</feature>
<reference evidence="6" key="3">
    <citation type="submission" date="2025-09" db="UniProtKB">
        <authorList>
            <consortium name="Ensembl"/>
        </authorList>
    </citation>
    <scope>IDENTIFICATION</scope>
</reference>
<dbReference type="SUPFAM" id="SSF47576">
    <property type="entry name" value="Calponin-homology domain, CH-domain"/>
    <property type="match status" value="1"/>
</dbReference>
<keyword evidence="1" id="KW-0597">Phosphoprotein</keyword>
<feature type="compositionally biased region" description="Basic and acidic residues" evidence="4">
    <location>
        <begin position="286"/>
        <end position="298"/>
    </location>
</feature>
<protein>
    <recommendedName>
        <fullName evidence="5">Calponin-homology (CH) domain-containing protein</fullName>
    </recommendedName>
</protein>
<evidence type="ECO:0000256" key="1">
    <source>
        <dbReference type="ARBA" id="ARBA00022553"/>
    </source>
</evidence>
<dbReference type="InterPro" id="IPR036872">
    <property type="entry name" value="CH_dom_sf"/>
</dbReference>
<dbReference type="AlphaFoldDB" id="A0A3B4E6M3"/>
<reference evidence="6 7" key="1">
    <citation type="submission" date="2020-10" db="EMBL/GenBank/DDBJ databases">
        <title>Pygocentrus nattereri (red-bellied piranha) genome, fPygNat1, primary haplotype.</title>
        <authorList>
            <person name="Myers G."/>
            <person name="Meyer A."/>
            <person name="Karagic N."/>
            <person name="Pippel M."/>
            <person name="Winkler S."/>
            <person name="Tracey A."/>
            <person name="Wood J."/>
            <person name="Formenti G."/>
            <person name="Howe K."/>
            <person name="Fedrigo O."/>
            <person name="Jarvis E.D."/>
        </authorList>
    </citation>
    <scope>NUCLEOTIDE SEQUENCE [LARGE SCALE GENOMIC DNA]</scope>
</reference>
<evidence type="ECO:0000259" key="5">
    <source>
        <dbReference type="PROSITE" id="PS50021"/>
    </source>
</evidence>
<dbReference type="InterPro" id="IPR050540">
    <property type="entry name" value="F-actin_Monoox_Mical"/>
</dbReference>
<dbReference type="InterPro" id="IPR022189">
    <property type="entry name" value="SMTN"/>
</dbReference>
<dbReference type="CDD" id="cd21259">
    <property type="entry name" value="CH_SMTNB"/>
    <property type="match status" value="1"/>
</dbReference>
<dbReference type="Gene3D" id="1.10.418.10">
    <property type="entry name" value="Calponin-like domain"/>
    <property type="match status" value="1"/>
</dbReference>
<evidence type="ECO:0000256" key="2">
    <source>
        <dbReference type="ARBA" id="ARBA00023054"/>
    </source>
</evidence>
<feature type="compositionally biased region" description="Basic and acidic residues" evidence="4">
    <location>
        <begin position="780"/>
        <end position="792"/>
    </location>
</feature>
<dbReference type="PROSITE" id="PS50021">
    <property type="entry name" value="CH"/>
    <property type="match status" value="1"/>
</dbReference>
<feature type="region of interest" description="Disordered" evidence="4">
    <location>
        <begin position="671"/>
        <end position="804"/>
    </location>
</feature>
<dbReference type="Proteomes" id="UP001501920">
    <property type="component" value="Chromosome 20"/>
</dbReference>
<feature type="compositionally biased region" description="Basic and acidic residues" evidence="4">
    <location>
        <begin position="233"/>
        <end position="247"/>
    </location>
</feature>
<reference evidence="6" key="2">
    <citation type="submission" date="2025-08" db="UniProtKB">
        <authorList>
            <consortium name="Ensembl"/>
        </authorList>
    </citation>
    <scope>IDENTIFICATION</scope>
</reference>
<keyword evidence="2" id="KW-0175">Coiled coil</keyword>
<dbReference type="FunFam" id="1.10.418.10:FF:000009">
    <property type="entry name" value="smoothelin isoform X2"/>
    <property type="match status" value="1"/>
</dbReference>